<protein>
    <submittedName>
        <fullName evidence="3">Uncharacterized protein LOC113866197</fullName>
    </submittedName>
</protein>
<evidence type="ECO:0000313" key="3">
    <source>
        <dbReference type="RefSeq" id="XP_027356880.1"/>
    </source>
</evidence>
<dbReference type="KEGG" id="aprc:113866197"/>
<gene>
    <name evidence="3" type="primary">LOC113866197</name>
</gene>
<organism evidence="2 3">
    <name type="scientific">Abrus precatorius</name>
    <name type="common">Indian licorice</name>
    <name type="synonym">Glycine abrus</name>
    <dbReference type="NCBI Taxonomy" id="3816"/>
    <lineage>
        <taxon>Eukaryota</taxon>
        <taxon>Viridiplantae</taxon>
        <taxon>Streptophyta</taxon>
        <taxon>Embryophyta</taxon>
        <taxon>Tracheophyta</taxon>
        <taxon>Spermatophyta</taxon>
        <taxon>Magnoliopsida</taxon>
        <taxon>eudicotyledons</taxon>
        <taxon>Gunneridae</taxon>
        <taxon>Pentapetalae</taxon>
        <taxon>rosids</taxon>
        <taxon>fabids</taxon>
        <taxon>Fabales</taxon>
        <taxon>Fabaceae</taxon>
        <taxon>Papilionoideae</taxon>
        <taxon>50 kb inversion clade</taxon>
        <taxon>NPAAA clade</taxon>
        <taxon>indigoferoid/millettioid clade</taxon>
        <taxon>Abreae</taxon>
        <taxon>Abrus</taxon>
    </lineage>
</organism>
<dbReference type="RefSeq" id="XP_027356880.1">
    <property type="nucleotide sequence ID" value="XM_027501079.1"/>
</dbReference>
<dbReference type="OrthoDB" id="1088261at2759"/>
<reference evidence="3" key="2">
    <citation type="submission" date="2025-08" db="UniProtKB">
        <authorList>
            <consortium name="RefSeq"/>
        </authorList>
    </citation>
    <scope>IDENTIFICATION</scope>
    <source>
        <tissue evidence="3">Young leaves</tissue>
    </source>
</reference>
<proteinExistence type="predicted"/>
<name>A0A8B8LKU1_ABRPR</name>
<dbReference type="AlphaFoldDB" id="A0A8B8LKU1"/>
<feature type="region of interest" description="Disordered" evidence="1">
    <location>
        <begin position="20"/>
        <end position="40"/>
    </location>
</feature>
<dbReference type="GeneID" id="113866197"/>
<keyword evidence="2" id="KW-1185">Reference proteome</keyword>
<evidence type="ECO:0000313" key="2">
    <source>
        <dbReference type="Proteomes" id="UP000694853"/>
    </source>
</evidence>
<accession>A0A8B8LKU1</accession>
<sequence length="116" mass="13518">MDVKKYWLSSRSQRTQNIQLGRSYTKSHNRSSSPYTSSYDGTKTLWKMLWRKLKRSSDKKKVFNSPTTMEGVYDPETYSMNFDQGTGWMEPDNLPRSFSARFADPSKILPPKHLLG</sequence>
<dbReference type="Proteomes" id="UP000694853">
    <property type="component" value="Unplaced"/>
</dbReference>
<evidence type="ECO:0000256" key="1">
    <source>
        <dbReference type="SAM" id="MobiDB-lite"/>
    </source>
</evidence>
<reference evidence="2" key="1">
    <citation type="journal article" date="2019" name="Toxins">
        <title>Detection of Abrin-Like and Prepropulchellin-Like Toxin Genes and Transcripts Using Whole Genome Sequencing and Full-Length Transcript Sequencing of Abrus precatorius.</title>
        <authorList>
            <person name="Hovde B.T."/>
            <person name="Daligault H.E."/>
            <person name="Hanschen E.R."/>
            <person name="Kunde Y.A."/>
            <person name="Johnson M.B."/>
            <person name="Starkenburg S.R."/>
            <person name="Johnson S.L."/>
        </authorList>
    </citation>
    <scope>NUCLEOTIDE SEQUENCE [LARGE SCALE GENOMIC DNA]</scope>
</reference>
<dbReference type="PANTHER" id="PTHR33168">
    <property type="entry name" value="STRESS INDUCED PROTEIN-RELATED"/>
    <property type="match status" value="1"/>
</dbReference>